<dbReference type="PROSITE" id="PS50294">
    <property type="entry name" value="WD_REPEATS_REGION"/>
    <property type="match status" value="3"/>
</dbReference>
<dbReference type="SUPFAM" id="SSF50998">
    <property type="entry name" value="Quinoprotein alcohol dehydrogenase-like"/>
    <property type="match status" value="1"/>
</dbReference>
<organism evidence="4 5">
    <name type="scientific">Cymbomonas tetramitiformis</name>
    <dbReference type="NCBI Taxonomy" id="36881"/>
    <lineage>
        <taxon>Eukaryota</taxon>
        <taxon>Viridiplantae</taxon>
        <taxon>Chlorophyta</taxon>
        <taxon>Pyramimonadophyceae</taxon>
        <taxon>Pyramimonadales</taxon>
        <taxon>Pyramimonadaceae</taxon>
        <taxon>Cymbomonas</taxon>
    </lineage>
</organism>
<feature type="repeat" description="WD" evidence="3">
    <location>
        <begin position="122"/>
        <end position="163"/>
    </location>
</feature>
<evidence type="ECO:0008006" key="6">
    <source>
        <dbReference type="Google" id="ProtNLM"/>
    </source>
</evidence>
<dbReference type="InterPro" id="IPR051179">
    <property type="entry name" value="WD_repeat_multifunction"/>
</dbReference>
<dbReference type="AlphaFoldDB" id="A0AAE0FBH8"/>
<dbReference type="InterPro" id="IPR011047">
    <property type="entry name" value="Quinoprotein_ADH-like_sf"/>
</dbReference>
<dbReference type="InterPro" id="IPR015943">
    <property type="entry name" value="WD40/YVTN_repeat-like_dom_sf"/>
</dbReference>
<gene>
    <name evidence="4" type="ORF">CYMTET_34324</name>
</gene>
<dbReference type="PANTHER" id="PTHR19857">
    <property type="entry name" value="MITOCHONDRIAL DIVISION PROTEIN 1-RELATED"/>
    <property type="match status" value="1"/>
</dbReference>
<evidence type="ECO:0000313" key="4">
    <source>
        <dbReference type="EMBL" id="KAK3256544.1"/>
    </source>
</evidence>
<dbReference type="PROSITE" id="PS00678">
    <property type="entry name" value="WD_REPEATS_1"/>
    <property type="match status" value="1"/>
</dbReference>
<sequence>GAQKVALEGPGEGIEFISWHPRGPVVLAGSEDFTAWMNGLNGACMQVFTGHSGPVRCGGFTPDGKTVVTGAEDASLRVWDPRSGESKFTVQVHSDGNLVITGSEDKTARLVHINNGRVLGTLSGHLEGVECVSLSTNQPLAASGGVDGNLFLWDLQNMEVRSTLVHDDSVIRMCWHPIDPLLYSACLDGKVRKWDSRTGTCVQVYGGHTDALQDLVISCDGSSLITGSDDNTVRIFAA</sequence>
<protein>
    <recommendedName>
        <fullName evidence="6">Guanine nucleotide-binding protein subunit beta-like protein</fullName>
    </recommendedName>
</protein>
<feature type="non-terminal residue" evidence="4">
    <location>
        <position position="1"/>
    </location>
</feature>
<dbReference type="Gene3D" id="2.130.10.10">
    <property type="entry name" value="YVTN repeat-like/Quinoprotein amine dehydrogenase"/>
    <property type="match status" value="1"/>
</dbReference>
<comment type="caution">
    <text evidence="4">The sequence shown here is derived from an EMBL/GenBank/DDBJ whole genome shotgun (WGS) entry which is preliminary data.</text>
</comment>
<dbReference type="InterPro" id="IPR019775">
    <property type="entry name" value="WD40_repeat_CS"/>
</dbReference>
<keyword evidence="2" id="KW-0677">Repeat</keyword>
<dbReference type="Proteomes" id="UP001190700">
    <property type="component" value="Unassembled WGS sequence"/>
</dbReference>
<feature type="repeat" description="WD" evidence="3">
    <location>
        <begin position="163"/>
        <end position="204"/>
    </location>
</feature>
<evidence type="ECO:0000256" key="1">
    <source>
        <dbReference type="ARBA" id="ARBA00022574"/>
    </source>
</evidence>
<keyword evidence="5" id="KW-1185">Reference proteome</keyword>
<dbReference type="PROSITE" id="PS50082">
    <property type="entry name" value="WD_REPEATS_2"/>
    <property type="match status" value="4"/>
</dbReference>
<reference evidence="4 5" key="1">
    <citation type="journal article" date="2015" name="Genome Biol. Evol.">
        <title>Comparative Genomics of a Bacterivorous Green Alga Reveals Evolutionary Causalities and Consequences of Phago-Mixotrophic Mode of Nutrition.</title>
        <authorList>
            <person name="Burns J.A."/>
            <person name="Paasch A."/>
            <person name="Narechania A."/>
            <person name="Kim E."/>
        </authorList>
    </citation>
    <scope>NUCLEOTIDE SEQUENCE [LARGE SCALE GENOMIC DNA]</scope>
    <source>
        <strain evidence="4 5">PLY_AMNH</strain>
    </source>
</reference>
<evidence type="ECO:0000256" key="2">
    <source>
        <dbReference type="ARBA" id="ARBA00022737"/>
    </source>
</evidence>
<accession>A0AAE0FBH8</accession>
<feature type="repeat" description="WD" evidence="3">
    <location>
        <begin position="48"/>
        <end position="89"/>
    </location>
</feature>
<proteinExistence type="predicted"/>
<name>A0AAE0FBH8_9CHLO</name>
<dbReference type="CDD" id="cd00200">
    <property type="entry name" value="WD40"/>
    <property type="match status" value="1"/>
</dbReference>
<evidence type="ECO:0000256" key="3">
    <source>
        <dbReference type="PROSITE-ProRule" id="PRU00221"/>
    </source>
</evidence>
<dbReference type="InterPro" id="IPR001680">
    <property type="entry name" value="WD40_rpt"/>
</dbReference>
<feature type="repeat" description="WD" evidence="3">
    <location>
        <begin position="205"/>
        <end position="238"/>
    </location>
</feature>
<dbReference type="PANTHER" id="PTHR19857:SF8">
    <property type="entry name" value="ANGIO-ASSOCIATED MIGRATORY CELL PROTEIN"/>
    <property type="match status" value="1"/>
</dbReference>
<keyword evidence="1 3" id="KW-0853">WD repeat</keyword>
<evidence type="ECO:0000313" key="5">
    <source>
        <dbReference type="Proteomes" id="UP001190700"/>
    </source>
</evidence>
<dbReference type="SMART" id="SM00320">
    <property type="entry name" value="WD40"/>
    <property type="match status" value="5"/>
</dbReference>
<dbReference type="Pfam" id="PF00400">
    <property type="entry name" value="WD40"/>
    <property type="match status" value="6"/>
</dbReference>
<dbReference type="EMBL" id="LGRX02021560">
    <property type="protein sequence ID" value="KAK3256544.1"/>
    <property type="molecule type" value="Genomic_DNA"/>
</dbReference>